<keyword evidence="1" id="KW-1133">Transmembrane helix</keyword>
<feature type="transmembrane region" description="Helical" evidence="1">
    <location>
        <begin position="6"/>
        <end position="27"/>
    </location>
</feature>
<dbReference type="Proteomes" id="UP001209803">
    <property type="component" value="Chromosome"/>
</dbReference>
<dbReference type="Gene3D" id="1.10.3730.20">
    <property type="match status" value="1"/>
</dbReference>
<feature type="transmembrane region" description="Helical" evidence="1">
    <location>
        <begin position="124"/>
        <end position="144"/>
    </location>
</feature>
<feature type="transmembrane region" description="Helical" evidence="1">
    <location>
        <begin position="34"/>
        <end position="56"/>
    </location>
</feature>
<feature type="transmembrane region" description="Helical" evidence="1">
    <location>
        <begin position="100"/>
        <end position="118"/>
    </location>
</feature>
<reference evidence="3 4" key="1">
    <citation type="submission" date="2023-03" db="EMBL/GenBank/DDBJ databases">
        <title>Roseibium porphyridii sp. nov. and Roseibium rhodosorbium sp. nov. isolated from marine algae, Porphyridium cruentum and Rhodosorus marinus, respectively.</title>
        <authorList>
            <person name="Lee M.W."/>
            <person name="Choi B.J."/>
            <person name="Lee J.K."/>
            <person name="Choi D.G."/>
            <person name="Baek J.H."/>
            <person name="Bayburt H."/>
            <person name="Kim J.M."/>
            <person name="Han D.M."/>
            <person name="Kim K.H."/>
            <person name="Jeon C.O."/>
        </authorList>
    </citation>
    <scope>NUCLEOTIDE SEQUENCE [LARGE SCALE GENOMIC DNA]</scope>
    <source>
        <strain evidence="3 4">KMA01</strain>
    </source>
</reference>
<dbReference type="SUPFAM" id="SSF103481">
    <property type="entry name" value="Multidrug resistance efflux transporter EmrE"/>
    <property type="match status" value="1"/>
</dbReference>
<dbReference type="Pfam" id="PF00892">
    <property type="entry name" value="EamA"/>
    <property type="match status" value="1"/>
</dbReference>
<name>A0ABY8F890_9HYPH</name>
<evidence type="ECO:0000259" key="2">
    <source>
        <dbReference type="Pfam" id="PF00892"/>
    </source>
</evidence>
<evidence type="ECO:0000313" key="4">
    <source>
        <dbReference type="Proteomes" id="UP001209803"/>
    </source>
</evidence>
<evidence type="ECO:0000313" key="3">
    <source>
        <dbReference type="EMBL" id="WFE88893.1"/>
    </source>
</evidence>
<proteinExistence type="predicted"/>
<dbReference type="EMBL" id="CP120863">
    <property type="protein sequence ID" value="WFE88893.1"/>
    <property type="molecule type" value="Genomic_DNA"/>
</dbReference>
<accession>A0ABY8F890</accession>
<gene>
    <name evidence="3" type="ORF">K1718_22455</name>
</gene>
<keyword evidence="1" id="KW-0472">Membrane</keyword>
<feature type="domain" description="EamA" evidence="2">
    <location>
        <begin position="5"/>
        <end position="142"/>
    </location>
</feature>
<feature type="transmembrane region" description="Helical" evidence="1">
    <location>
        <begin position="68"/>
        <end position="88"/>
    </location>
</feature>
<dbReference type="RefSeq" id="WP_265680781.1">
    <property type="nucleotide sequence ID" value="NZ_CP120863.1"/>
</dbReference>
<keyword evidence="4" id="KW-1185">Reference proteome</keyword>
<evidence type="ECO:0000256" key="1">
    <source>
        <dbReference type="SAM" id="Phobius"/>
    </source>
</evidence>
<protein>
    <submittedName>
        <fullName evidence="3">EamA family transporter</fullName>
    </submittedName>
</protein>
<organism evidence="3 4">
    <name type="scientific">Roseibium porphyridii</name>
    <dbReference type="NCBI Taxonomy" id="2866279"/>
    <lineage>
        <taxon>Bacteria</taxon>
        <taxon>Pseudomonadati</taxon>
        <taxon>Pseudomonadota</taxon>
        <taxon>Alphaproteobacteria</taxon>
        <taxon>Hyphomicrobiales</taxon>
        <taxon>Stappiaceae</taxon>
        <taxon>Roseibium</taxon>
    </lineage>
</organism>
<dbReference type="InterPro" id="IPR000620">
    <property type="entry name" value="EamA_dom"/>
</dbReference>
<dbReference type="InterPro" id="IPR037185">
    <property type="entry name" value="EmrE-like"/>
</dbReference>
<sequence length="145" mass="15142">MIKVWLGWAVLSAILGAALIVVSSIVLRNTPTPIATLFRGLGIIGISAVILASVYGPRNVIESIGANLWGLIALGVLSAGSILSFYTALKLAHDKASDEIVTAINYSSLVLVAALNIMVGRETFSLQTLIGISLIFVGLAILALR</sequence>
<keyword evidence="1" id="KW-0812">Transmembrane</keyword>